<evidence type="ECO:0000313" key="1">
    <source>
        <dbReference type="EMBL" id="KVA01676.1"/>
    </source>
</evidence>
<reference evidence="1 2" key="1">
    <citation type="submission" date="2015-11" db="EMBL/GenBank/DDBJ databases">
        <title>Expanding the genomic diversity of Burkholderia species for the development of highly accurate diagnostics.</title>
        <authorList>
            <person name="Sahl J."/>
            <person name="Keim P."/>
            <person name="Wagner D."/>
        </authorList>
    </citation>
    <scope>NUCLEOTIDE SEQUENCE [LARGE SCALE GENOMIC DNA]</scope>
    <source>
        <strain evidence="1 2">RF32-BP12</strain>
    </source>
</reference>
<gene>
    <name evidence="1" type="ORF">WI41_24615</name>
</gene>
<accession>A0AAP1G7U9</accession>
<evidence type="ECO:0000313" key="2">
    <source>
        <dbReference type="Proteomes" id="UP000056450"/>
    </source>
</evidence>
<organism evidence="1 2">
    <name type="scientific">Burkholderia latens</name>
    <dbReference type="NCBI Taxonomy" id="488446"/>
    <lineage>
        <taxon>Bacteria</taxon>
        <taxon>Pseudomonadati</taxon>
        <taxon>Pseudomonadota</taxon>
        <taxon>Betaproteobacteria</taxon>
        <taxon>Burkholderiales</taxon>
        <taxon>Burkholderiaceae</taxon>
        <taxon>Burkholderia</taxon>
        <taxon>Burkholderia cepacia complex</taxon>
    </lineage>
</organism>
<comment type="caution">
    <text evidence="1">The sequence shown here is derived from an EMBL/GenBank/DDBJ whole genome shotgun (WGS) entry which is preliminary data.</text>
</comment>
<sequence>MNEQAGIQAGDGGFDITVKGNTDLKGAYIAGTATAEKNQLTTGTLSFSDIRNHSEYDASSVGVSAGGGVGDGGNNYATHGATSGKNTGGALPLYVSESGGSSATTKSAIGDGSITITDKENQKQDIATLNRDTSNLNGQVDRTPDLQQVLGNQSDLINAAQAASEAIAKQIGNYADKKREEAQKNANATNDPTLKAQYQHEADSWAEGGGNRVALHIAGGALTGGLTGGGVGAVGGAAGAGVSAKLAPQLNDIAQSIKDAGPTGNANVDELLGNVTSNLLAGGAGALVGSGTGALTGASVDRFNRQLHQNERDWAKAKAKDFAKFYEDKTGKVISASQAEAMLLSNGYRLVDAVASKGPGGDSVAVAYISQNGGGLFHATSAEYNNPFLYGNKDGSLTPEQRALPGAVGNPAVGAAVAAAAAAAIGAEPIAGALTAWLRACAANPILCANQMGIAAGELAAGGAMPAGTGAAVVTAAVASRVDDEVAALKGIAQSPAGANLTGKAPRTVLQLQSQRKIEDLAAQYNNVALQPKDFQLDLGGKVVKADPAVSIGAPVYGGATTSDVMGYFKKLAGIEEMPAAKVVAGKGEVFTATTESGAKITLRNFSTSALQSGASWTIDVIDPSINSGRRVEIKFK</sequence>
<dbReference type="AlphaFoldDB" id="A0AAP1G7U9"/>
<dbReference type="EMBL" id="LOTQ01000039">
    <property type="protein sequence ID" value="KVA01676.1"/>
    <property type="molecule type" value="Genomic_DNA"/>
</dbReference>
<name>A0AAP1G7U9_9BURK</name>
<evidence type="ECO:0008006" key="3">
    <source>
        <dbReference type="Google" id="ProtNLM"/>
    </source>
</evidence>
<proteinExistence type="predicted"/>
<protein>
    <recommendedName>
        <fullName evidence="3">Cell surface protein</fullName>
    </recommendedName>
</protein>
<dbReference type="Proteomes" id="UP000056450">
    <property type="component" value="Unassembled WGS sequence"/>
</dbReference>